<dbReference type="Proteomes" id="UP001519887">
    <property type="component" value="Unassembled WGS sequence"/>
</dbReference>
<dbReference type="GO" id="GO:0016787">
    <property type="term" value="F:hydrolase activity"/>
    <property type="evidence" value="ECO:0007669"/>
    <property type="project" value="UniProtKB-KW"/>
</dbReference>
<keyword evidence="2" id="KW-1185">Reference proteome</keyword>
<dbReference type="EMBL" id="JAHZIK010000336">
    <property type="protein sequence ID" value="MBW7455292.1"/>
    <property type="molecule type" value="Genomic_DNA"/>
</dbReference>
<reference evidence="1 2" key="1">
    <citation type="submission" date="2021-07" db="EMBL/GenBank/DDBJ databases">
        <title>Paenibacillus radiodurans sp. nov., isolated from the southeastern edge of Tengger Desert.</title>
        <authorList>
            <person name="Zhang G."/>
        </authorList>
    </citation>
    <scope>NUCLEOTIDE SEQUENCE [LARGE SCALE GENOMIC DNA]</scope>
    <source>
        <strain evidence="1 2">CCM 7311</strain>
    </source>
</reference>
<sequence>FLPVTWQPKTIFTIASWLEDGAKDGKYKDAMQPVFQTYRLQLSQFQAENPQFDPGSLSEITFFLSGSQGKIMLDDIGVDKPVFAS</sequence>
<gene>
    <name evidence="1" type="ORF">K0U00_14800</name>
</gene>
<evidence type="ECO:0000313" key="1">
    <source>
        <dbReference type="EMBL" id="MBW7455292.1"/>
    </source>
</evidence>
<accession>A0ABS7C316</accession>
<protein>
    <submittedName>
        <fullName evidence="1">Alpha/beta hydrolase</fullName>
    </submittedName>
</protein>
<name>A0ABS7C316_9BACL</name>
<comment type="caution">
    <text evidence="1">The sequence shown here is derived from an EMBL/GenBank/DDBJ whole genome shotgun (WGS) entry which is preliminary data.</text>
</comment>
<proteinExistence type="predicted"/>
<evidence type="ECO:0000313" key="2">
    <source>
        <dbReference type="Proteomes" id="UP001519887"/>
    </source>
</evidence>
<keyword evidence="1" id="KW-0378">Hydrolase</keyword>
<feature type="non-terminal residue" evidence="1">
    <location>
        <position position="1"/>
    </location>
</feature>
<organism evidence="1 2">
    <name type="scientific">Paenibacillus sepulcri</name>
    <dbReference type="NCBI Taxonomy" id="359917"/>
    <lineage>
        <taxon>Bacteria</taxon>
        <taxon>Bacillati</taxon>
        <taxon>Bacillota</taxon>
        <taxon>Bacilli</taxon>
        <taxon>Bacillales</taxon>
        <taxon>Paenibacillaceae</taxon>
        <taxon>Paenibacillus</taxon>
    </lineage>
</organism>